<gene>
    <name evidence="2" type="ORF">FCALED_LOCUS6330</name>
</gene>
<protein>
    <submittedName>
        <fullName evidence="2">17268_t:CDS:1</fullName>
    </submittedName>
</protein>
<name>A0A9N9B6Z1_9GLOM</name>
<accession>A0A9N9B6Z1</accession>
<keyword evidence="3" id="KW-1185">Reference proteome</keyword>
<sequence length="163" mass="18002">MVTANDRIQGPYSTTEYEREFYVEGTSLIDQLNLDLVQALTAADIPLEKAQPEIKISQLNKNNYDDNEDEGNGGDKEGVYNGGNKKGVGNGGNKEGIGVCNYGDKEGEGNGGDKRNEEREEINDGDKGSKDNDDNRRKNVGNKRNKVMMVKKRRGEKVGDGEW</sequence>
<feature type="compositionally biased region" description="Basic residues" evidence="1">
    <location>
        <begin position="138"/>
        <end position="155"/>
    </location>
</feature>
<dbReference type="Proteomes" id="UP000789570">
    <property type="component" value="Unassembled WGS sequence"/>
</dbReference>
<reference evidence="2" key="1">
    <citation type="submission" date="2021-06" db="EMBL/GenBank/DDBJ databases">
        <authorList>
            <person name="Kallberg Y."/>
            <person name="Tangrot J."/>
            <person name="Rosling A."/>
        </authorList>
    </citation>
    <scope>NUCLEOTIDE SEQUENCE</scope>
    <source>
        <strain evidence="2">UK204</strain>
    </source>
</reference>
<feature type="compositionally biased region" description="Gly residues" evidence="1">
    <location>
        <begin position="80"/>
        <end position="95"/>
    </location>
</feature>
<organism evidence="2 3">
    <name type="scientific">Funneliformis caledonium</name>
    <dbReference type="NCBI Taxonomy" id="1117310"/>
    <lineage>
        <taxon>Eukaryota</taxon>
        <taxon>Fungi</taxon>
        <taxon>Fungi incertae sedis</taxon>
        <taxon>Mucoromycota</taxon>
        <taxon>Glomeromycotina</taxon>
        <taxon>Glomeromycetes</taxon>
        <taxon>Glomerales</taxon>
        <taxon>Glomeraceae</taxon>
        <taxon>Funneliformis</taxon>
    </lineage>
</organism>
<dbReference type="EMBL" id="CAJVPQ010001483">
    <property type="protein sequence ID" value="CAG8555395.1"/>
    <property type="molecule type" value="Genomic_DNA"/>
</dbReference>
<evidence type="ECO:0000313" key="2">
    <source>
        <dbReference type="EMBL" id="CAG8555395.1"/>
    </source>
</evidence>
<feature type="compositionally biased region" description="Basic and acidic residues" evidence="1">
    <location>
        <begin position="103"/>
        <end position="137"/>
    </location>
</feature>
<feature type="region of interest" description="Disordered" evidence="1">
    <location>
        <begin position="52"/>
        <end position="163"/>
    </location>
</feature>
<evidence type="ECO:0000256" key="1">
    <source>
        <dbReference type="SAM" id="MobiDB-lite"/>
    </source>
</evidence>
<dbReference type="AlphaFoldDB" id="A0A9N9B6Z1"/>
<evidence type="ECO:0000313" key="3">
    <source>
        <dbReference type="Proteomes" id="UP000789570"/>
    </source>
</evidence>
<comment type="caution">
    <text evidence="2">The sequence shown here is derived from an EMBL/GenBank/DDBJ whole genome shotgun (WGS) entry which is preliminary data.</text>
</comment>
<proteinExistence type="predicted"/>